<keyword evidence="3" id="KW-1185">Reference proteome</keyword>
<sequence length="1092" mass="123678">MSSASMNVAAPYPPSLSPLIRGSHPDHVIASGLDILDARSTSSNLKPNFSSDNSCSYCSSYRCKGDDEKFLRAMEEGRYGYQRRLEWVWYCICEAAPRAYSSAHRHVWHTLVESDDIWSIWEDGDDLNLPLAPIPKTHYGSKLQHNDWKSITLIISQKADLHSKNRCSPRLTPLHSLVAQNTSFHMRLAIVLWKTLLATRRVKYPQSPSSVNCEIPSLIPRWWNMLPELVKDNLVVDEHSWDQFCMEQKGRRHSCMGNLPQKKMWSMWITVQALIDASIPLDIPLNDENCLQCLKLRRQPFGRSEFVKPHVLALWYIIRDAGECGEFSVYPDDILRDPFIFLHCKSNCEALFLTKHLLNQATLQKLDEWLTDILSNSDDEFSNSVLGKHVGTNLSSIPSPWKYYFSENENDLMPHWTETQTAISKLSISELDIIPESDSVEPISWVSAVVLFTLAKIYGLGPSTAYYFVEHIKRGNLYDLLEEAPLLSKPASKKFHHDGALGQSDHTCWPKNSCGPNSLTNLYFSGYSLLLGTSHVPFVGCQERLHWTRCVACHAKYAFHDLSLVLDENLLVPLQSLSDKDKKGRAKRLIDKLGLYNSMLKQDDLITLTKQLISLSNLFQYALDNGKDMNLFDANCGTSLGYDSDNDDSHDGYSESGLEKVLQDSSHSTIPVAKPLHLNPYSEMETQNFDISATSAHNSVLPINTSYEYQNNMLGSHKQSQTRDTAYAVDQTVNHAPFSVPFRHDFSHPSSPLPVSMPHSVSIPSGHQFYPLQDQSLPLNDDDNHNVSLQNPELPRRRALEGSIRLMRNHFSRSTSDELNLHQPENTDMFRQPPFSVESGGTHTSAFVLETGQSKTSKAPNGLRVDEMRIKIKEQFLSMLKTYNIDTGDKLPWRNLFKILRERKCQFENWPEDTPQPHTQNGIEKAPQKEIKALYKALLDKERPLRICRIDGRSGGADLKFILQDLPGSGSGAKRSRDEQGDDAEESKKPALIAEGVATIVDSRATIMIREAKRKEDDDDLFQWKMLGLVSQLVLVLLDNGGARADRRLTFGKRGNHIYYQRDVDVHVAVSTCYITWVVAVDGSFRVLVESS</sequence>
<dbReference type="Proteomes" id="UP000297245">
    <property type="component" value="Unassembled WGS sequence"/>
</dbReference>
<evidence type="ECO:0000313" key="2">
    <source>
        <dbReference type="EMBL" id="THU83566.1"/>
    </source>
</evidence>
<reference evidence="2 3" key="1">
    <citation type="journal article" date="2019" name="Nat. Ecol. Evol.">
        <title>Megaphylogeny resolves global patterns of mushroom evolution.</title>
        <authorList>
            <person name="Varga T."/>
            <person name="Krizsan K."/>
            <person name="Foldi C."/>
            <person name="Dima B."/>
            <person name="Sanchez-Garcia M."/>
            <person name="Sanchez-Ramirez S."/>
            <person name="Szollosi G.J."/>
            <person name="Szarkandi J.G."/>
            <person name="Papp V."/>
            <person name="Albert L."/>
            <person name="Andreopoulos W."/>
            <person name="Angelini C."/>
            <person name="Antonin V."/>
            <person name="Barry K.W."/>
            <person name="Bougher N.L."/>
            <person name="Buchanan P."/>
            <person name="Buyck B."/>
            <person name="Bense V."/>
            <person name="Catcheside P."/>
            <person name="Chovatia M."/>
            <person name="Cooper J."/>
            <person name="Damon W."/>
            <person name="Desjardin D."/>
            <person name="Finy P."/>
            <person name="Geml J."/>
            <person name="Haridas S."/>
            <person name="Hughes K."/>
            <person name="Justo A."/>
            <person name="Karasinski D."/>
            <person name="Kautmanova I."/>
            <person name="Kiss B."/>
            <person name="Kocsube S."/>
            <person name="Kotiranta H."/>
            <person name="LaButti K.M."/>
            <person name="Lechner B.E."/>
            <person name="Liimatainen K."/>
            <person name="Lipzen A."/>
            <person name="Lukacs Z."/>
            <person name="Mihaltcheva S."/>
            <person name="Morgado L.N."/>
            <person name="Niskanen T."/>
            <person name="Noordeloos M.E."/>
            <person name="Ohm R.A."/>
            <person name="Ortiz-Santana B."/>
            <person name="Ovrebo C."/>
            <person name="Racz N."/>
            <person name="Riley R."/>
            <person name="Savchenko A."/>
            <person name="Shiryaev A."/>
            <person name="Soop K."/>
            <person name="Spirin V."/>
            <person name="Szebenyi C."/>
            <person name="Tomsovsky M."/>
            <person name="Tulloss R.E."/>
            <person name="Uehling J."/>
            <person name="Grigoriev I.V."/>
            <person name="Vagvolgyi C."/>
            <person name="Papp T."/>
            <person name="Martin F.M."/>
            <person name="Miettinen O."/>
            <person name="Hibbett D.S."/>
            <person name="Nagy L.G."/>
        </authorList>
    </citation>
    <scope>NUCLEOTIDE SEQUENCE [LARGE SCALE GENOMIC DNA]</scope>
    <source>
        <strain evidence="2 3">CBS 962.96</strain>
    </source>
</reference>
<evidence type="ECO:0000313" key="3">
    <source>
        <dbReference type="Proteomes" id="UP000297245"/>
    </source>
</evidence>
<feature type="region of interest" description="Disordered" evidence="1">
    <location>
        <begin position="969"/>
        <end position="988"/>
    </location>
</feature>
<protein>
    <submittedName>
        <fullName evidence="2">Uncharacterized protein</fullName>
    </submittedName>
</protein>
<proteinExistence type="predicted"/>
<gene>
    <name evidence="2" type="ORF">K435DRAFT_871176</name>
</gene>
<name>A0A4S8L4R4_DENBC</name>
<evidence type="ECO:0000256" key="1">
    <source>
        <dbReference type="SAM" id="MobiDB-lite"/>
    </source>
</evidence>
<organism evidence="2 3">
    <name type="scientific">Dendrothele bispora (strain CBS 962.96)</name>
    <dbReference type="NCBI Taxonomy" id="1314807"/>
    <lineage>
        <taxon>Eukaryota</taxon>
        <taxon>Fungi</taxon>
        <taxon>Dikarya</taxon>
        <taxon>Basidiomycota</taxon>
        <taxon>Agaricomycotina</taxon>
        <taxon>Agaricomycetes</taxon>
        <taxon>Agaricomycetidae</taxon>
        <taxon>Agaricales</taxon>
        <taxon>Agaricales incertae sedis</taxon>
        <taxon>Dendrothele</taxon>
    </lineage>
</organism>
<accession>A0A4S8L4R4</accession>
<dbReference type="EMBL" id="ML179655">
    <property type="protein sequence ID" value="THU83566.1"/>
    <property type="molecule type" value="Genomic_DNA"/>
</dbReference>
<dbReference type="AlphaFoldDB" id="A0A4S8L4R4"/>